<protein>
    <recommendedName>
        <fullName evidence="5">Transposase</fullName>
    </recommendedName>
</protein>
<evidence type="ECO:0008006" key="5">
    <source>
        <dbReference type="Google" id="ProtNLM"/>
    </source>
</evidence>
<dbReference type="AlphaFoldDB" id="A0AAQ3WH07"/>
<gene>
    <name evidence="3" type="ORF">U9M48_011293</name>
</gene>
<name>A0AAQ3WH07_PASNO</name>
<keyword evidence="4" id="KW-1185">Reference proteome</keyword>
<reference evidence="3 4" key="1">
    <citation type="submission" date="2024-02" db="EMBL/GenBank/DDBJ databases">
        <title>High-quality chromosome-scale genome assembly of Pensacola bahiagrass (Paspalum notatum Flugge var. saurae).</title>
        <authorList>
            <person name="Vega J.M."/>
            <person name="Podio M."/>
            <person name="Orjuela J."/>
            <person name="Siena L.A."/>
            <person name="Pessino S.C."/>
            <person name="Combes M.C."/>
            <person name="Mariac C."/>
            <person name="Albertini E."/>
            <person name="Pupilli F."/>
            <person name="Ortiz J.P.A."/>
            <person name="Leblanc O."/>
        </authorList>
    </citation>
    <scope>NUCLEOTIDE SEQUENCE [LARGE SCALE GENOMIC DNA]</scope>
    <source>
        <strain evidence="3">R1</strain>
        <tissue evidence="3">Leaf</tissue>
    </source>
</reference>
<dbReference type="Pfam" id="PF03004">
    <property type="entry name" value="Transposase_24"/>
    <property type="match status" value="1"/>
</dbReference>
<evidence type="ECO:0000313" key="3">
    <source>
        <dbReference type="EMBL" id="WVZ61416.1"/>
    </source>
</evidence>
<proteinExistence type="predicted"/>
<sequence>MYPPTVLHLLGCCSAAHMPPRVKVGAKKSRTVTAPEDRESEGDLSDDSLEHESDTLQDTTPASYKAKGFKTRKKTIARKLPKMAPGGIRPQAAKRVVAQEPSQDLGHGITTRSKKTLAATVLGTCCQVEGELSIQRGPACTTEEVVDVGHNECPNQTTGAEVIEANMPLANLNDPTSNLDNQNEETQGVNNSEGMNHVPIFPRWKDYKDKDLIFKDFREKVGLKFDTDITKAPYQRACVTMMKKGIRQQRYKLKKKYFDPFPLHLVPTTSPIPHMTDEQWGDLVNSWKEHKKLETCQGNRANRGKVQLHQTTGSRSYDIYIETLGDKYNDEPPNALELFKECHYSKKRKAFTPAVQSVINEIERKITDPTEDGEQPNVTEAVSAMLVRKTKKNRFLHNVGIQNKTGTSNAMRRELEAELIREKQGSNELRALVDKQRQQMDAMAKQMQEAEAARAKHDEEMKQKQAETDALLKRLISMIPNNT</sequence>
<dbReference type="EMBL" id="CP144747">
    <property type="protein sequence ID" value="WVZ61416.1"/>
    <property type="molecule type" value="Genomic_DNA"/>
</dbReference>
<organism evidence="3 4">
    <name type="scientific">Paspalum notatum var. saurae</name>
    <dbReference type="NCBI Taxonomy" id="547442"/>
    <lineage>
        <taxon>Eukaryota</taxon>
        <taxon>Viridiplantae</taxon>
        <taxon>Streptophyta</taxon>
        <taxon>Embryophyta</taxon>
        <taxon>Tracheophyta</taxon>
        <taxon>Spermatophyta</taxon>
        <taxon>Magnoliopsida</taxon>
        <taxon>Liliopsida</taxon>
        <taxon>Poales</taxon>
        <taxon>Poaceae</taxon>
        <taxon>PACMAD clade</taxon>
        <taxon>Panicoideae</taxon>
        <taxon>Andropogonodae</taxon>
        <taxon>Paspaleae</taxon>
        <taxon>Paspalinae</taxon>
        <taxon>Paspalum</taxon>
    </lineage>
</organism>
<evidence type="ECO:0000256" key="2">
    <source>
        <dbReference type="SAM" id="MobiDB-lite"/>
    </source>
</evidence>
<feature type="compositionally biased region" description="Acidic residues" evidence="2">
    <location>
        <begin position="38"/>
        <end position="47"/>
    </location>
</feature>
<dbReference type="Proteomes" id="UP001341281">
    <property type="component" value="Chromosome 03"/>
</dbReference>
<dbReference type="PANTHER" id="PTHR33063:SF17">
    <property type="entry name" value="OS06G0271400 PROTEIN"/>
    <property type="match status" value="1"/>
</dbReference>
<evidence type="ECO:0000313" key="4">
    <source>
        <dbReference type="Proteomes" id="UP001341281"/>
    </source>
</evidence>
<evidence type="ECO:0000256" key="1">
    <source>
        <dbReference type="SAM" id="Coils"/>
    </source>
</evidence>
<dbReference type="InterPro" id="IPR004252">
    <property type="entry name" value="Probable_transposase_24"/>
</dbReference>
<dbReference type="PANTHER" id="PTHR33063">
    <property type="entry name" value="OS02G0583500 PROTEIN"/>
    <property type="match status" value="1"/>
</dbReference>
<feature type="region of interest" description="Disordered" evidence="2">
    <location>
        <begin position="24"/>
        <end position="58"/>
    </location>
</feature>
<accession>A0AAQ3WH07</accession>
<feature type="coiled-coil region" evidence="1">
    <location>
        <begin position="426"/>
        <end position="474"/>
    </location>
</feature>
<keyword evidence="1" id="KW-0175">Coiled coil</keyword>